<evidence type="ECO:0000313" key="2">
    <source>
        <dbReference type="EMBL" id="CUR51798.1"/>
    </source>
</evidence>
<reference evidence="3" key="1">
    <citation type="submission" date="2015-10" db="EMBL/GenBank/DDBJ databases">
        <authorList>
            <person name="Lehtovirta-Morley L.E."/>
            <person name="Vieille C."/>
        </authorList>
    </citation>
    <scope>NUCLEOTIDE SEQUENCE [LARGE SCALE GENOMIC DNA]</scope>
</reference>
<organism evidence="2 3">
    <name type="scientific">Nitrosotalea devaniterrae</name>
    <dbReference type="NCBI Taxonomy" id="1078905"/>
    <lineage>
        <taxon>Archaea</taxon>
        <taxon>Nitrososphaerota</taxon>
        <taxon>Nitrososphaeria</taxon>
        <taxon>Nitrosotaleales</taxon>
        <taxon>Nitrosotaleaceae</taxon>
        <taxon>Nitrosotalea</taxon>
    </lineage>
</organism>
<keyword evidence="3" id="KW-1185">Reference proteome</keyword>
<evidence type="ECO:0000313" key="3">
    <source>
        <dbReference type="Proteomes" id="UP000196239"/>
    </source>
</evidence>
<gene>
    <name evidence="2" type="ORF">NDEV_1033</name>
</gene>
<name>A0A128A386_9ARCH</name>
<dbReference type="Pfam" id="PF18728">
    <property type="entry name" value="HEPN_AbiV"/>
    <property type="match status" value="1"/>
</dbReference>
<keyword evidence="1" id="KW-0175">Coiled coil</keyword>
<evidence type="ECO:0000256" key="1">
    <source>
        <dbReference type="SAM" id="Coils"/>
    </source>
</evidence>
<dbReference type="NCBIfam" id="TIGR04498">
    <property type="entry name" value="AbiV_defense"/>
    <property type="match status" value="1"/>
</dbReference>
<dbReference type="AlphaFoldDB" id="A0A128A386"/>
<proteinExistence type="predicted"/>
<dbReference type="EMBL" id="LN890280">
    <property type="protein sequence ID" value="CUR51798.1"/>
    <property type="molecule type" value="Genomic_DNA"/>
</dbReference>
<sequence length="267" mass="31809">MTPDMMNHDIIIKKEELENAAKKLEKHIHRLFKDAEILFDNERYIGAIPSIIIIFEEIAKMDLILHHRNENTNIVKSEWLELTRPKSHIKKLTQIYDRAKQGCEKMSESKRIELQQLLTNLAFPAFTIEKKEDSKDLIKKADNAISNLTSFNEIKKLALYFDWRENRSLVLEDMIPDRIGHLTSFLFHFAKLQYLLISLNHKYSQYFYTVPKEINIMPNDPIWKELDDVYQYVQSTKYETSLKIAYNIIFEIKSFSKFMYENRSKYG</sequence>
<accession>A0A128A386</accession>
<dbReference type="KEGG" id="ndv:NDEV_1033"/>
<dbReference type="InterPro" id="IPR030987">
    <property type="entry name" value="AbiV"/>
</dbReference>
<dbReference type="Proteomes" id="UP000196239">
    <property type="component" value="Chromosome 1"/>
</dbReference>
<feature type="coiled-coil region" evidence="1">
    <location>
        <begin position="7"/>
        <end position="34"/>
    </location>
</feature>
<evidence type="ECO:0008006" key="4">
    <source>
        <dbReference type="Google" id="ProtNLM"/>
    </source>
</evidence>
<protein>
    <recommendedName>
        <fullName evidence="4">HEPN domain-containing protein</fullName>
    </recommendedName>
</protein>